<evidence type="ECO:0000256" key="3">
    <source>
        <dbReference type="ARBA" id="ARBA00022692"/>
    </source>
</evidence>
<protein>
    <submittedName>
        <fullName evidence="10">Chain length determinant protein EpsF</fullName>
    </submittedName>
</protein>
<accession>A0A6G8ICE4</accession>
<feature type="transmembrane region" description="Helical" evidence="7">
    <location>
        <begin position="397"/>
        <end position="417"/>
    </location>
</feature>
<evidence type="ECO:0000256" key="2">
    <source>
        <dbReference type="ARBA" id="ARBA00022475"/>
    </source>
</evidence>
<dbReference type="KEGG" id="hcz:G9Q37_00450"/>
<feature type="domain" description="Polysaccharide chain length determinant N-terminal" evidence="8">
    <location>
        <begin position="9"/>
        <end position="89"/>
    </location>
</feature>
<organism evidence="10 11">
    <name type="scientific">Hydrogenophaga crocea</name>
    <dbReference type="NCBI Taxonomy" id="2716225"/>
    <lineage>
        <taxon>Bacteria</taxon>
        <taxon>Pseudomonadati</taxon>
        <taxon>Pseudomonadota</taxon>
        <taxon>Betaproteobacteria</taxon>
        <taxon>Burkholderiales</taxon>
        <taxon>Comamonadaceae</taxon>
        <taxon>Hydrogenophaga</taxon>
    </lineage>
</organism>
<evidence type="ECO:0000256" key="5">
    <source>
        <dbReference type="ARBA" id="ARBA00023136"/>
    </source>
</evidence>
<evidence type="ECO:0000256" key="1">
    <source>
        <dbReference type="ARBA" id="ARBA00004651"/>
    </source>
</evidence>
<dbReference type="EMBL" id="CP049989">
    <property type="protein sequence ID" value="QIM50706.1"/>
    <property type="molecule type" value="Genomic_DNA"/>
</dbReference>
<evidence type="ECO:0000313" key="11">
    <source>
        <dbReference type="Proteomes" id="UP000503162"/>
    </source>
</evidence>
<keyword evidence="11" id="KW-1185">Reference proteome</keyword>
<comment type="subcellular location">
    <subcellularLocation>
        <location evidence="1">Cell membrane</location>
        <topology evidence="1">Multi-pass membrane protein</topology>
    </subcellularLocation>
</comment>
<dbReference type="GO" id="GO:0004713">
    <property type="term" value="F:protein tyrosine kinase activity"/>
    <property type="evidence" value="ECO:0007669"/>
    <property type="project" value="TreeGrafter"/>
</dbReference>
<keyword evidence="3 7" id="KW-0812">Transmembrane</keyword>
<feature type="coiled-coil region" evidence="6">
    <location>
        <begin position="336"/>
        <end position="363"/>
    </location>
</feature>
<keyword evidence="6" id="KW-0175">Coiled coil</keyword>
<evidence type="ECO:0000259" key="8">
    <source>
        <dbReference type="Pfam" id="PF02706"/>
    </source>
</evidence>
<name>A0A6G8ICE4_9BURK</name>
<evidence type="ECO:0000256" key="7">
    <source>
        <dbReference type="SAM" id="Phobius"/>
    </source>
</evidence>
<feature type="coiled-coil region" evidence="6">
    <location>
        <begin position="255"/>
        <end position="303"/>
    </location>
</feature>
<feature type="transmembrane region" description="Helical" evidence="7">
    <location>
        <begin position="12"/>
        <end position="34"/>
    </location>
</feature>
<dbReference type="InterPro" id="IPR017468">
    <property type="entry name" value="Chain_len_reg_EpsF"/>
</dbReference>
<dbReference type="InterPro" id="IPR050445">
    <property type="entry name" value="Bact_polysacc_biosynth/exp"/>
</dbReference>
<dbReference type="PANTHER" id="PTHR32309">
    <property type="entry name" value="TYROSINE-PROTEIN KINASE"/>
    <property type="match status" value="1"/>
</dbReference>
<dbReference type="Proteomes" id="UP000503162">
    <property type="component" value="Chromosome"/>
</dbReference>
<dbReference type="Pfam" id="PF13807">
    <property type="entry name" value="GNVR"/>
    <property type="match status" value="1"/>
</dbReference>
<keyword evidence="2" id="KW-1003">Cell membrane</keyword>
<proteinExistence type="predicted"/>
<reference evidence="10 11" key="1">
    <citation type="submission" date="2020-03" db="EMBL/GenBank/DDBJ databases">
        <title>Hydrogenophaga sp. nov. isolated from cyanobacterial mat.</title>
        <authorList>
            <person name="Thorat V."/>
            <person name="Kirdat K."/>
            <person name="Tiwarekar B."/>
            <person name="Costa E.D."/>
            <person name="Yadav A."/>
        </authorList>
    </citation>
    <scope>NUCLEOTIDE SEQUENCE [LARGE SCALE GENOMIC DNA]</scope>
    <source>
        <strain evidence="10 11">BA0156</strain>
    </source>
</reference>
<keyword evidence="5 7" id="KW-0472">Membrane</keyword>
<sequence length="459" mass="50629">MTPQQFFLILRARWLVLLVTFALVVGATATWSLLSPRQYTATASVVLDVKSPDPVSGMMLAGLMAPGYMATQVDIIKSDRVARRVVRSLRMDSSAAVQAQWAEDTGGRGNLVDWLSERIKLPLEVKPSRESNVINIEYVGNDPQFAAAVANAFAQAYVDVNVELRTEPARQYAGFFDEQTRAARERLEKAQAALSDYQQRHGITSVDERLDFETAKLNETSSQLTAIQASTTDSQSKRLRNDGASLAEVMQSPLINGLKADIARQEARLNEASINLGANHPQFQRMQTELNALREQLSAETTKITGSINTTYEVNRQREGQLRAALEAQKARVLEINQQRDQINVLRREIESAQRLFDTLSGRASQSTLESQTNQTNISVLNPATPPGKPSGPRTRLHVALAMFLGGLLGVMLAMALEFLQRRVRSVDDLALFGELPLLGQVSSARRMMRAPRLAKGGA</sequence>
<dbReference type="RefSeq" id="WP_166222962.1">
    <property type="nucleotide sequence ID" value="NZ_CP049989.1"/>
</dbReference>
<evidence type="ECO:0000256" key="4">
    <source>
        <dbReference type="ARBA" id="ARBA00022989"/>
    </source>
</evidence>
<gene>
    <name evidence="10" type="primary">epsF</name>
    <name evidence="10" type="ORF">G9Q37_00450</name>
</gene>
<evidence type="ECO:0000256" key="6">
    <source>
        <dbReference type="SAM" id="Coils"/>
    </source>
</evidence>
<dbReference type="InterPro" id="IPR003856">
    <property type="entry name" value="LPS_length_determ_N"/>
</dbReference>
<dbReference type="Pfam" id="PF02706">
    <property type="entry name" value="Wzz"/>
    <property type="match status" value="1"/>
</dbReference>
<dbReference type="GO" id="GO:0005886">
    <property type="term" value="C:plasma membrane"/>
    <property type="evidence" value="ECO:0007669"/>
    <property type="project" value="UniProtKB-SubCell"/>
</dbReference>
<dbReference type="AlphaFoldDB" id="A0A6G8ICE4"/>
<keyword evidence="4 7" id="KW-1133">Transmembrane helix</keyword>
<dbReference type="PANTHER" id="PTHR32309:SF13">
    <property type="entry name" value="FERRIC ENTEROBACTIN TRANSPORT PROTEIN FEPE"/>
    <property type="match status" value="1"/>
</dbReference>
<evidence type="ECO:0000313" key="10">
    <source>
        <dbReference type="EMBL" id="QIM50706.1"/>
    </source>
</evidence>
<feature type="domain" description="Tyrosine-protein kinase G-rich" evidence="9">
    <location>
        <begin position="342"/>
        <end position="416"/>
    </location>
</feature>
<evidence type="ECO:0000259" key="9">
    <source>
        <dbReference type="Pfam" id="PF13807"/>
    </source>
</evidence>
<dbReference type="InterPro" id="IPR032807">
    <property type="entry name" value="GNVR"/>
</dbReference>
<dbReference type="NCBIfam" id="TIGR03017">
    <property type="entry name" value="EpsF"/>
    <property type="match status" value="1"/>
</dbReference>